<reference evidence="1 2" key="1">
    <citation type="journal article" date="2016" name="DNA Res.">
        <title>The draft genome of MD-2 pineapple using hybrid error correction of long reads.</title>
        <authorList>
            <person name="Redwan R.M."/>
            <person name="Saidin A."/>
            <person name="Kumar S.V."/>
        </authorList>
    </citation>
    <scope>NUCLEOTIDE SEQUENCE [LARGE SCALE GENOMIC DNA]</scope>
    <source>
        <strain evidence="2">cv. MD2</strain>
        <tissue evidence="1">Leaf</tissue>
    </source>
</reference>
<dbReference type="EMBL" id="LSRQ01005632">
    <property type="protein sequence ID" value="OAY67190.1"/>
    <property type="molecule type" value="Genomic_DNA"/>
</dbReference>
<gene>
    <name evidence="1" type="ORF">ACMD2_13572</name>
</gene>
<accession>A0A199URE6</accession>
<comment type="caution">
    <text evidence="1">The sequence shown here is derived from an EMBL/GenBank/DDBJ whole genome shotgun (WGS) entry which is preliminary data.</text>
</comment>
<proteinExistence type="predicted"/>
<dbReference type="Proteomes" id="UP000092600">
    <property type="component" value="Unassembled WGS sequence"/>
</dbReference>
<evidence type="ECO:0000313" key="2">
    <source>
        <dbReference type="Proteomes" id="UP000092600"/>
    </source>
</evidence>
<protein>
    <submittedName>
        <fullName evidence="1">Uncharacterized protein</fullName>
    </submittedName>
</protein>
<name>A0A199URE6_ANACO</name>
<evidence type="ECO:0000313" key="1">
    <source>
        <dbReference type="EMBL" id="OAY67190.1"/>
    </source>
</evidence>
<sequence length="62" mass="6758">MVLLLPSLSSLPDLVPARALLAPLPHLPPPPPPLPFTASLPSPLLLLALPRRLFLSRRLRDL</sequence>
<organism evidence="1 2">
    <name type="scientific">Ananas comosus</name>
    <name type="common">Pineapple</name>
    <name type="synonym">Ananas ananas</name>
    <dbReference type="NCBI Taxonomy" id="4615"/>
    <lineage>
        <taxon>Eukaryota</taxon>
        <taxon>Viridiplantae</taxon>
        <taxon>Streptophyta</taxon>
        <taxon>Embryophyta</taxon>
        <taxon>Tracheophyta</taxon>
        <taxon>Spermatophyta</taxon>
        <taxon>Magnoliopsida</taxon>
        <taxon>Liliopsida</taxon>
        <taxon>Poales</taxon>
        <taxon>Bromeliaceae</taxon>
        <taxon>Bromelioideae</taxon>
        <taxon>Ananas</taxon>
    </lineage>
</organism>
<dbReference type="AlphaFoldDB" id="A0A199URE6"/>